<proteinExistence type="predicted"/>
<dbReference type="GeneID" id="17291943"/>
<evidence type="ECO:0000313" key="4">
    <source>
        <dbReference type="Proteomes" id="UP000011087"/>
    </source>
</evidence>
<dbReference type="HOGENOM" id="CLU_1499031_0_0_1"/>
<reference evidence="2 4" key="1">
    <citation type="journal article" date="2012" name="Nature">
        <title>Algal genomes reveal evolutionary mosaicism and the fate of nucleomorphs.</title>
        <authorList>
            <consortium name="DOE Joint Genome Institute"/>
            <person name="Curtis B.A."/>
            <person name="Tanifuji G."/>
            <person name="Burki F."/>
            <person name="Gruber A."/>
            <person name="Irimia M."/>
            <person name="Maruyama S."/>
            <person name="Arias M.C."/>
            <person name="Ball S.G."/>
            <person name="Gile G.H."/>
            <person name="Hirakawa Y."/>
            <person name="Hopkins J.F."/>
            <person name="Kuo A."/>
            <person name="Rensing S.A."/>
            <person name="Schmutz J."/>
            <person name="Symeonidi A."/>
            <person name="Elias M."/>
            <person name="Eveleigh R.J."/>
            <person name="Herman E.K."/>
            <person name="Klute M.J."/>
            <person name="Nakayama T."/>
            <person name="Obornik M."/>
            <person name="Reyes-Prieto A."/>
            <person name="Armbrust E.V."/>
            <person name="Aves S.J."/>
            <person name="Beiko R.G."/>
            <person name="Coutinho P."/>
            <person name="Dacks J.B."/>
            <person name="Durnford D.G."/>
            <person name="Fast N.M."/>
            <person name="Green B.R."/>
            <person name="Grisdale C.J."/>
            <person name="Hempel F."/>
            <person name="Henrissat B."/>
            <person name="Hoppner M.P."/>
            <person name="Ishida K."/>
            <person name="Kim E."/>
            <person name="Koreny L."/>
            <person name="Kroth P.G."/>
            <person name="Liu Y."/>
            <person name="Malik S.B."/>
            <person name="Maier U.G."/>
            <person name="McRose D."/>
            <person name="Mock T."/>
            <person name="Neilson J.A."/>
            <person name="Onodera N.T."/>
            <person name="Poole A.M."/>
            <person name="Pritham E.J."/>
            <person name="Richards T.A."/>
            <person name="Rocap G."/>
            <person name="Roy S.W."/>
            <person name="Sarai C."/>
            <person name="Schaack S."/>
            <person name="Shirato S."/>
            <person name="Slamovits C.H."/>
            <person name="Spencer D.F."/>
            <person name="Suzuki S."/>
            <person name="Worden A.Z."/>
            <person name="Zauner S."/>
            <person name="Barry K."/>
            <person name="Bell C."/>
            <person name="Bharti A.K."/>
            <person name="Crow J.A."/>
            <person name="Grimwood J."/>
            <person name="Kramer R."/>
            <person name="Lindquist E."/>
            <person name="Lucas S."/>
            <person name="Salamov A."/>
            <person name="McFadden G.I."/>
            <person name="Lane C.E."/>
            <person name="Keeling P.J."/>
            <person name="Gray M.W."/>
            <person name="Grigoriev I.V."/>
            <person name="Archibald J.M."/>
        </authorList>
    </citation>
    <scope>NUCLEOTIDE SEQUENCE</scope>
    <source>
        <strain evidence="2 4">CCMP2712</strain>
    </source>
</reference>
<evidence type="ECO:0000256" key="1">
    <source>
        <dbReference type="SAM" id="MobiDB-lite"/>
    </source>
</evidence>
<reference evidence="3" key="3">
    <citation type="submission" date="2016-03" db="UniProtKB">
        <authorList>
            <consortium name="EnsemblProtists"/>
        </authorList>
    </citation>
    <scope>IDENTIFICATION</scope>
</reference>
<dbReference type="PaxDb" id="55529-EKX35201"/>
<dbReference type="Proteomes" id="UP000011087">
    <property type="component" value="Unassembled WGS sequence"/>
</dbReference>
<dbReference type="RefSeq" id="XP_005822181.1">
    <property type="nucleotide sequence ID" value="XM_005822124.1"/>
</dbReference>
<feature type="compositionally biased region" description="Basic and acidic residues" evidence="1">
    <location>
        <begin position="144"/>
        <end position="154"/>
    </location>
</feature>
<feature type="region of interest" description="Disordered" evidence="1">
    <location>
        <begin position="134"/>
        <end position="180"/>
    </location>
</feature>
<dbReference type="EnsemblProtists" id="EKX35201">
    <property type="protein sequence ID" value="EKX35201"/>
    <property type="gene ID" value="GUITHDRAFT_118644"/>
</dbReference>
<feature type="compositionally biased region" description="Basic and acidic residues" evidence="1">
    <location>
        <begin position="163"/>
        <end position="173"/>
    </location>
</feature>
<sequence>MSLEFRQGGGCESSELYFRPETRVYGAAGGFSAKKERYPVSKHALTEYLRHQPRTNLERLVAKKGRGRGGGARNVVYANKDKMLSAMSQYLQHQPLSTIREEMRGRNLNAPPSPRLKSLHVRAQQHRSHIEEIARRILGAAPAREGEGRKRPDGGQRGSSGGGRREGKGRVEGRAAASYK</sequence>
<accession>L1IG11</accession>
<dbReference type="EMBL" id="JH993095">
    <property type="protein sequence ID" value="EKX35201.1"/>
    <property type="molecule type" value="Genomic_DNA"/>
</dbReference>
<gene>
    <name evidence="2" type="ORF">GUITHDRAFT_118644</name>
</gene>
<name>L1IG11_GUITC</name>
<keyword evidence="4" id="KW-1185">Reference proteome</keyword>
<reference evidence="4" key="2">
    <citation type="submission" date="2012-11" db="EMBL/GenBank/DDBJ databases">
        <authorList>
            <person name="Kuo A."/>
            <person name="Curtis B.A."/>
            <person name="Tanifuji G."/>
            <person name="Burki F."/>
            <person name="Gruber A."/>
            <person name="Irimia M."/>
            <person name="Maruyama S."/>
            <person name="Arias M.C."/>
            <person name="Ball S.G."/>
            <person name="Gile G.H."/>
            <person name="Hirakawa Y."/>
            <person name="Hopkins J.F."/>
            <person name="Rensing S.A."/>
            <person name="Schmutz J."/>
            <person name="Symeonidi A."/>
            <person name="Elias M."/>
            <person name="Eveleigh R.J."/>
            <person name="Herman E.K."/>
            <person name="Klute M.J."/>
            <person name="Nakayama T."/>
            <person name="Obornik M."/>
            <person name="Reyes-Prieto A."/>
            <person name="Armbrust E.V."/>
            <person name="Aves S.J."/>
            <person name="Beiko R.G."/>
            <person name="Coutinho P."/>
            <person name="Dacks J.B."/>
            <person name="Durnford D.G."/>
            <person name="Fast N.M."/>
            <person name="Green B.R."/>
            <person name="Grisdale C."/>
            <person name="Hempe F."/>
            <person name="Henrissat B."/>
            <person name="Hoppner M.P."/>
            <person name="Ishida K.-I."/>
            <person name="Kim E."/>
            <person name="Koreny L."/>
            <person name="Kroth P.G."/>
            <person name="Liu Y."/>
            <person name="Malik S.-B."/>
            <person name="Maier U.G."/>
            <person name="McRose D."/>
            <person name="Mock T."/>
            <person name="Neilson J.A."/>
            <person name="Onodera N.T."/>
            <person name="Poole A.M."/>
            <person name="Pritham E.J."/>
            <person name="Richards T.A."/>
            <person name="Rocap G."/>
            <person name="Roy S.W."/>
            <person name="Sarai C."/>
            <person name="Schaack S."/>
            <person name="Shirato S."/>
            <person name="Slamovits C.H."/>
            <person name="Spencer D.F."/>
            <person name="Suzuki S."/>
            <person name="Worden A.Z."/>
            <person name="Zauner S."/>
            <person name="Barry K."/>
            <person name="Bell C."/>
            <person name="Bharti A.K."/>
            <person name="Crow J.A."/>
            <person name="Grimwood J."/>
            <person name="Kramer R."/>
            <person name="Lindquist E."/>
            <person name="Lucas S."/>
            <person name="Salamov A."/>
            <person name="McFadden G.I."/>
            <person name="Lane C.E."/>
            <person name="Keeling P.J."/>
            <person name="Gray M.W."/>
            <person name="Grigoriev I.V."/>
            <person name="Archibald J.M."/>
        </authorList>
    </citation>
    <scope>NUCLEOTIDE SEQUENCE</scope>
    <source>
        <strain evidence="4">CCMP2712</strain>
    </source>
</reference>
<organism evidence="2">
    <name type="scientific">Guillardia theta (strain CCMP2712)</name>
    <name type="common">Cryptophyte</name>
    <dbReference type="NCBI Taxonomy" id="905079"/>
    <lineage>
        <taxon>Eukaryota</taxon>
        <taxon>Cryptophyceae</taxon>
        <taxon>Pyrenomonadales</taxon>
        <taxon>Geminigeraceae</taxon>
        <taxon>Guillardia</taxon>
    </lineage>
</organism>
<dbReference type="KEGG" id="gtt:GUITHDRAFT_118644"/>
<evidence type="ECO:0000313" key="3">
    <source>
        <dbReference type="EnsemblProtists" id="EKX35201"/>
    </source>
</evidence>
<protein>
    <submittedName>
        <fullName evidence="2 3">Uncharacterized protein</fullName>
    </submittedName>
</protein>
<evidence type="ECO:0000313" key="2">
    <source>
        <dbReference type="EMBL" id="EKX35201.1"/>
    </source>
</evidence>
<dbReference type="AlphaFoldDB" id="L1IG11"/>